<evidence type="ECO:0008006" key="4">
    <source>
        <dbReference type="Google" id="ProtNLM"/>
    </source>
</evidence>
<keyword evidence="1" id="KW-1133">Transmembrane helix</keyword>
<feature type="transmembrane region" description="Helical" evidence="1">
    <location>
        <begin position="87"/>
        <end position="108"/>
    </location>
</feature>
<feature type="transmembrane region" description="Helical" evidence="1">
    <location>
        <begin position="65"/>
        <end position="81"/>
    </location>
</feature>
<sequence>MKKGWTVTQLTAIGALAALGLVISLPGAVVAALTGTSFIGAGVNVIAIGILYPLVALLFKKVGSVTLWTFIGGILALPFPIAGPPGFFLKIPYFVFWGVLTDLTYLIFRKSEKVAAIAISAFGIGPALILAPLFWKILGAPQLEKQYSSFSPWYFVLAASIAGGLLGYLSYLIYKKVEKTAIVERIQK</sequence>
<reference evidence="2 3" key="1">
    <citation type="journal article" date="2016" name="Nat. Commun.">
        <title>Thousands of microbial genomes shed light on interconnected biogeochemical processes in an aquifer system.</title>
        <authorList>
            <person name="Anantharaman K."/>
            <person name="Brown C.T."/>
            <person name="Hug L.A."/>
            <person name="Sharon I."/>
            <person name="Castelle C.J."/>
            <person name="Probst A.J."/>
            <person name="Thomas B.C."/>
            <person name="Singh A."/>
            <person name="Wilkins M.J."/>
            <person name="Karaoz U."/>
            <person name="Brodie E.L."/>
            <person name="Williams K.H."/>
            <person name="Hubbard S.S."/>
            <person name="Banfield J.F."/>
        </authorList>
    </citation>
    <scope>NUCLEOTIDE SEQUENCE [LARGE SCALE GENOMIC DNA]</scope>
</reference>
<keyword evidence="1" id="KW-0472">Membrane</keyword>
<gene>
    <name evidence="2" type="ORF">A2165_00980</name>
</gene>
<keyword evidence="1" id="KW-0812">Transmembrane</keyword>
<organism evidence="2 3">
    <name type="scientific">Candidatus Curtissbacteria bacterium RBG_13_40_7</name>
    <dbReference type="NCBI Taxonomy" id="1797706"/>
    <lineage>
        <taxon>Bacteria</taxon>
        <taxon>Candidatus Curtissiibacteriota</taxon>
    </lineage>
</organism>
<protein>
    <recommendedName>
        <fullName evidence="4">Energy-coupling factor transport system substrate-specific component</fullName>
    </recommendedName>
</protein>
<evidence type="ECO:0000256" key="1">
    <source>
        <dbReference type="SAM" id="Phobius"/>
    </source>
</evidence>
<evidence type="ECO:0000313" key="2">
    <source>
        <dbReference type="EMBL" id="OGD83358.1"/>
    </source>
</evidence>
<evidence type="ECO:0000313" key="3">
    <source>
        <dbReference type="Proteomes" id="UP000179252"/>
    </source>
</evidence>
<comment type="caution">
    <text evidence="2">The sequence shown here is derived from an EMBL/GenBank/DDBJ whole genome shotgun (WGS) entry which is preliminary data.</text>
</comment>
<dbReference type="AlphaFoldDB" id="A0A1F5FUS5"/>
<feature type="transmembrane region" description="Helical" evidence="1">
    <location>
        <begin position="115"/>
        <end position="135"/>
    </location>
</feature>
<proteinExistence type="predicted"/>
<dbReference type="EMBL" id="MFAU01000051">
    <property type="protein sequence ID" value="OGD83358.1"/>
    <property type="molecule type" value="Genomic_DNA"/>
</dbReference>
<accession>A0A1F5FUS5</accession>
<name>A0A1F5FUS5_9BACT</name>
<dbReference type="Proteomes" id="UP000179252">
    <property type="component" value="Unassembled WGS sequence"/>
</dbReference>
<feature type="transmembrane region" description="Helical" evidence="1">
    <location>
        <begin position="155"/>
        <end position="174"/>
    </location>
</feature>
<feature type="transmembrane region" description="Helical" evidence="1">
    <location>
        <begin position="41"/>
        <end position="58"/>
    </location>
</feature>